<reference evidence="3 4" key="1">
    <citation type="journal article" date="2020" name="ISME J.">
        <title>Comparative genomics reveals insights into cyanobacterial evolution and habitat adaptation.</title>
        <authorList>
            <person name="Chen M.Y."/>
            <person name="Teng W.K."/>
            <person name="Zhao L."/>
            <person name="Hu C.X."/>
            <person name="Zhou Y.K."/>
            <person name="Han B.P."/>
            <person name="Song L.R."/>
            <person name="Shu W.S."/>
        </authorList>
    </citation>
    <scope>NUCLEOTIDE SEQUENCE [LARGE SCALE GENOMIC DNA]</scope>
    <source>
        <strain evidence="3 4">FACHB-252</strain>
    </source>
</reference>
<dbReference type="InterPro" id="IPR050557">
    <property type="entry name" value="RTX_toxin/Mannuronan_C5-epim"/>
</dbReference>
<gene>
    <name evidence="3" type="ORF">H6G94_18390</name>
</gene>
<dbReference type="InterPro" id="IPR018511">
    <property type="entry name" value="Hemolysin-typ_Ca-bd_CS"/>
</dbReference>
<dbReference type="SUPFAM" id="SSF51120">
    <property type="entry name" value="beta-Roll"/>
    <property type="match status" value="2"/>
</dbReference>
<keyword evidence="4" id="KW-1185">Reference proteome</keyword>
<evidence type="ECO:0000313" key="4">
    <source>
        <dbReference type="Proteomes" id="UP000606396"/>
    </source>
</evidence>
<evidence type="ECO:0000256" key="2">
    <source>
        <dbReference type="ARBA" id="ARBA00022525"/>
    </source>
</evidence>
<dbReference type="PROSITE" id="PS00330">
    <property type="entry name" value="HEMOLYSIN_CALCIUM"/>
    <property type="match status" value="5"/>
</dbReference>
<dbReference type="Pfam" id="PF00353">
    <property type="entry name" value="HemolysinCabind"/>
    <property type="match status" value="6"/>
</dbReference>
<dbReference type="PANTHER" id="PTHR38340:SF1">
    <property type="entry name" value="S-LAYER PROTEIN"/>
    <property type="match status" value="1"/>
</dbReference>
<accession>A0ABR8HBM4</accession>
<comment type="subcellular location">
    <subcellularLocation>
        <location evidence="1">Secreted</location>
    </subcellularLocation>
</comment>
<dbReference type="RefSeq" id="WP_190950560.1">
    <property type="nucleotide sequence ID" value="NZ_JACJTC010000013.1"/>
</dbReference>
<dbReference type="PRINTS" id="PR00313">
    <property type="entry name" value="CABNDNGRPT"/>
</dbReference>
<dbReference type="PANTHER" id="PTHR38340">
    <property type="entry name" value="S-LAYER PROTEIN"/>
    <property type="match status" value="1"/>
</dbReference>
<name>A0ABR8HBM4_NOSPU</name>
<evidence type="ECO:0000313" key="3">
    <source>
        <dbReference type="EMBL" id="MBD2613215.1"/>
    </source>
</evidence>
<dbReference type="Proteomes" id="UP000606396">
    <property type="component" value="Unassembled WGS sequence"/>
</dbReference>
<organism evidence="3 4">
    <name type="scientific">Nostoc punctiforme FACHB-252</name>
    <dbReference type="NCBI Taxonomy" id="1357509"/>
    <lineage>
        <taxon>Bacteria</taxon>
        <taxon>Bacillati</taxon>
        <taxon>Cyanobacteriota</taxon>
        <taxon>Cyanophyceae</taxon>
        <taxon>Nostocales</taxon>
        <taxon>Nostocaceae</taxon>
        <taxon>Nostoc</taxon>
    </lineage>
</organism>
<keyword evidence="2" id="KW-0964">Secreted</keyword>
<dbReference type="Gene3D" id="2.150.10.10">
    <property type="entry name" value="Serralysin-like metalloprotease, C-terminal"/>
    <property type="match status" value="2"/>
</dbReference>
<dbReference type="EMBL" id="JACJTC010000013">
    <property type="protein sequence ID" value="MBD2613215.1"/>
    <property type="molecule type" value="Genomic_DNA"/>
</dbReference>
<comment type="caution">
    <text evidence="3">The sequence shown here is derived from an EMBL/GenBank/DDBJ whole genome shotgun (WGS) entry which is preliminary data.</text>
</comment>
<dbReference type="InterPro" id="IPR001343">
    <property type="entry name" value="Hemolysn_Ca-bd"/>
</dbReference>
<dbReference type="InterPro" id="IPR011049">
    <property type="entry name" value="Serralysin-like_metalloprot_C"/>
</dbReference>
<proteinExistence type="predicted"/>
<protein>
    <submittedName>
        <fullName evidence="3">Calcium-binding protein</fullName>
    </submittedName>
</protein>
<evidence type="ECO:0000256" key="1">
    <source>
        <dbReference type="ARBA" id="ARBA00004613"/>
    </source>
</evidence>
<sequence length="355" mass="36196">MVTYNGTNGPDTLIDPNRSFGYSYFTLVTINGFGGDDIISGQDFFTFYNIVGGAGNDFIFGGFNNDVIIGDDIFGGVPGNDYLAGIDGNDVLYGGGGNDTLDGGAGNDRLYGEAGNDTLNGGTGNNTLYGGTGNDRYILNSDNFITIYEYANEGVDTVESAYNFNLNVADLENLVLTGTSAINGTGNGLNNTITGNSANNRLDGGAGNDTLNGGAGNDTINGGAGIDILNGGNGNDILVGGTGNDTLTGGAGSDRFTFNSRTEGIDRITDFNVINDTIAVSAAGFGGGLVAGGAIAANQFIIGSGVTTSSHRFIYNQSNGSLFFDQDGTGAIARIQIATLNTGLSLTNADIFVNA</sequence>